<accession>A0A811NEI9</accession>
<keyword evidence="4" id="KW-0804">Transcription</keyword>
<proteinExistence type="predicted"/>
<dbReference type="PANTHER" id="PTHR31194">
    <property type="entry name" value="SHN SHINE , DNA BINDING / TRANSCRIPTION FACTOR"/>
    <property type="match status" value="1"/>
</dbReference>
<reference evidence="7" key="1">
    <citation type="submission" date="2020-10" db="EMBL/GenBank/DDBJ databases">
        <authorList>
            <person name="Han B."/>
            <person name="Lu T."/>
            <person name="Zhao Q."/>
            <person name="Huang X."/>
            <person name="Zhao Y."/>
        </authorList>
    </citation>
    <scope>NUCLEOTIDE SEQUENCE</scope>
</reference>
<sequence>MEIWIWGQVLWVPAYELKNPQITSNLDVPYLVCGLLEASSLSYMCDDSKPCISRFDEISFRMCRLLLRGIWMLRYKKIHSMRKVRIFCCDPDATESSDDEDDQNSKKEKKIIREVLVPVRKYKTSRPLKAIMPCRIKDLKSPERKVPLSRYCGVRLRDSGRWQAEIRNPLTKRREYSLHDTEEAAAATYQAKWFQFHPEMLAMKAQEPVPEHAALSSSSLVSCASSSVLCKQSVQEAQQNGVSMEISEDELLHHEPMDESLLNSSTPMETSEDVMLNWKDELPFIDSVSPTDEPPLDDLTRLEAMFPVSDFIDATYEPASSIQGTRVRSGCRA</sequence>
<dbReference type="GO" id="GO:0005634">
    <property type="term" value="C:nucleus"/>
    <property type="evidence" value="ECO:0007669"/>
    <property type="project" value="UniProtKB-SubCell"/>
</dbReference>
<dbReference type="InterPro" id="IPR036955">
    <property type="entry name" value="AP2/ERF_dom_sf"/>
</dbReference>
<evidence type="ECO:0000256" key="1">
    <source>
        <dbReference type="ARBA" id="ARBA00004123"/>
    </source>
</evidence>
<dbReference type="SUPFAM" id="SSF54171">
    <property type="entry name" value="DNA-binding domain"/>
    <property type="match status" value="1"/>
</dbReference>
<keyword evidence="8" id="KW-1185">Reference proteome</keyword>
<keyword evidence="3" id="KW-0238">DNA-binding</keyword>
<evidence type="ECO:0000313" key="7">
    <source>
        <dbReference type="EMBL" id="CAD6219768.1"/>
    </source>
</evidence>
<feature type="domain" description="AP2/ERF" evidence="6">
    <location>
        <begin position="150"/>
        <end position="206"/>
    </location>
</feature>
<dbReference type="InterPro" id="IPR001471">
    <property type="entry name" value="AP2/ERF_dom"/>
</dbReference>
<dbReference type="InterPro" id="IPR016177">
    <property type="entry name" value="DNA-bd_dom_sf"/>
</dbReference>
<evidence type="ECO:0000256" key="5">
    <source>
        <dbReference type="ARBA" id="ARBA00023242"/>
    </source>
</evidence>
<evidence type="ECO:0000256" key="2">
    <source>
        <dbReference type="ARBA" id="ARBA00023015"/>
    </source>
</evidence>
<dbReference type="OrthoDB" id="1917565at2759"/>
<comment type="subcellular location">
    <subcellularLocation>
        <location evidence="1">Nucleus</location>
    </subcellularLocation>
</comment>
<organism evidence="7 8">
    <name type="scientific">Miscanthus lutarioriparius</name>
    <dbReference type="NCBI Taxonomy" id="422564"/>
    <lineage>
        <taxon>Eukaryota</taxon>
        <taxon>Viridiplantae</taxon>
        <taxon>Streptophyta</taxon>
        <taxon>Embryophyta</taxon>
        <taxon>Tracheophyta</taxon>
        <taxon>Spermatophyta</taxon>
        <taxon>Magnoliopsida</taxon>
        <taxon>Liliopsida</taxon>
        <taxon>Poales</taxon>
        <taxon>Poaceae</taxon>
        <taxon>PACMAD clade</taxon>
        <taxon>Panicoideae</taxon>
        <taxon>Andropogonodae</taxon>
        <taxon>Andropogoneae</taxon>
        <taxon>Saccharinae</taxon>
        <taxon>Miscanthus</taxon>
    </lineage>
</organism>
<evidence type="ECO:0000256" key="3">
    <source>
        <dbReference type="ARBA" id="ARBA00023125"/>
    </source>
</evidence>
<comment type="caution">
    <text evidence="7">The sequence shown here is derived from an EMBL/GenBank/DDBJ whole genome shotgun (WGS) entry which is preliminary data.</text>
</comment>
<dbReference type="AlphaFoldDB" id="A0A811NEI9"/>
<gene>
    <name evidence="7" type="ORF">NCGR_LOCUS13376</name>
</gene>
<name>A0A811NEI9_9POAL</name>
<dbReference type="PROSITE" id="PS51032">
    <property type="entry name" value="AP2_ERF"/>
    <property type="match status" value="1"/>
</dbReference>
<dbReference type="Gene3D" id="3.30.730.10">
    <property type="entry name" value="AP2/ERF domain"/>
    <property type="match status" value="1"/>
</dbReference>
<keyword evidence="2" id="KW-0805">Transcription regulation</keyword>
<dbReference type="GO" id="GO:0003677">
    <property type="term" value="F:DNA binding"/>
    <property type="evidence" value="ECO:0007669"/>
    <property type="project" value="UniProtKB-KW"/>
</dbReference>
<dbReference type="PANTHER" id="PTHR31194:SF140">
    <property type="entry name" value="ETHYLENE-RESPONSIVE TRANSCRIPTION FACTOR CRF2"/>
    <property type="match status" value="1"/>
</dbReference>
<keyword evidence="5" id="KW-0539">Nucleus</keyword>
<dbReference type="EMBL" id="CAJGYO010000003">
    <property type="protein sequence ID" value="CAD6219768.1"/>
    <property type="molecule type" value="Genomic_DNA"/>
</dbReference>
<protein>
    <recommendedName>
        <fullName evidence="6">AP2/ERF domain-containing protein</fullName>
    </recommendedName>
</protein>
<evidence type="ECO:0000259" key="6">
    <source>
        <dbReference type="PROSITE" id="PS51032"/>
    </source>
</evidence>
<evidence type="ECO:0000256" key="4">
    <source>
        <dbReference type="ARBA" id="ARBA00023163"/>
    </source>
</evidence>
<dbReference type="SMART" id="SM00380">
    <property type="entry name" value="AP2"/>
    <property type="match status" value="1"/>
</dbReference>
<evidence type="ECO:0000313" key="8">
    <source>
        <dbReference type="Proteomes" id="UP000604825"/>
    </source>
</evidence>
<dbReference type="InterPro" id="IPR050913">
    <property type="entry name" value="AP2/ERF_ERF"/>
</dbReference>
<dbReference type="GO" id="GO:0003700">
    <property type="term" value="F:DNA-binding transcription factor activity"/>
    <property type="evidence" value="ECO:0007669"/>
    <property type="project" value="InterPro"/>
</dbReference>
<dbReference type="Proteomes" id="UP000604825">
    <property type="component" value="Unassembled WGS sequence"/>
</dbReference>